<protein>
    <submittedName>
        <fullName evidence="1">Uncharacterized protein</fullName>
    </submittedName>
</protein>
<proteinExistence type="predicted"/>
<dbReference type="Proteomes" id="UP000093000">
    <property type="component" value="Unassembled WGS sequence"/>
</dbReference>
<comment type="caution">
    <text evidence="1">The sequence shown here is derived from an EMBL/GenBank/DDBJ whole genome shotgun (WGS) entry which is preliminary data.</text>
</comment>
<organism evidence="1 2">
    <name type="scientific">Choanephora cucurbitarum</name>
    <dbReference type="NCBI Taxonomy" id="101091"/>
    <lineage>
        <taxon>Eukaryota</taxon>
        <taxon>Fungi</taxon>
        <taxon>Fungi incertae sedis</taxon>
        <taxon>Mucoromycota</taxon>
        <taxon>Mucoromycotina</taxon>
        <taxon>Mucoromycetes</taxon>
        <taxon>Mucorales</taxon>
        <taxon>Mucorineae</taxon>
        <taxon>Choanephoraceae</taxon>
        <taxon>Choanephoroideae</taxon>
        <taxon>Choanephora</taxon>
    </lineage>
</organism>
<reference evidence="1 2" key="1">
    <citation type="submission" date="2016-03" db="EMBL/GenBank/DDBJ databases">
        <title>Choanephora cucurbitarum.</title>
        <authorList>
            <person name="Min B."/>
            <person name="Park H."/>
            <person name="Park J.-H."/>
            <person name="Shin H.-D."/>
            <person name="Choi I.-G."/>
        </authorList>
    </citation>
    <scope>NUCLEOTIDE SEQUENCE [LARGE SCALE GENOMIC DNA]</scope>
    <source>
        <strain evidence="1 2">KUS-F28377</strain>
    </source>
</reference>
<keyword evidence="2" id="KW-1185">Reference proteome</keyword>
<name>A0A1C7MX63_9FUNG</name>
<dbReference type="InParanoid" id="A0A1C7MX63"/>
<evidence type="ECO:0000313" key="1">
    <source>
        <dbReference type="EMBL" id="OBZ81495.1"/>
    </source>
</evidence>
<evidence type="ECO:0000313" key="2">
    <source>
        <dbReference type="Proteomes" id="UP000093000"/>
    </source>
</evidence>
<dbReference type="EMBL" id="LUGH01001184">
    <property type="protein sequence ID" value="OBZ81495.1"/>
    <property type="molecule type" value="Genomic_DNA"/>
</dbReference>
<feature type="non-terminal residue" evidence="1">
    <location>
        <position position="11"/>
    </location>
</feature>
<accession>A0A1C7MX63</accession>
<gene>
    <name evidence="1" type="ORF">A0J61_10457</name>
</gene>
<sequence length="11" mass="1369">MNKKLHMAPWL</sequence>